<evidence type="ECO:0000256" key="2">
    <source>
        <dbReference type="ARBA" id="ARBA00007534"/>
    </source>
</evidence>
<keyword evidence="6" id="KW-0378">Hydrolase</keyword>
<dbReference type="InterPro" id="IPR029058">
    <property type="entry name" value="AB_hydrolase_fold"/>
</dbReference>
<dbReference type="EMBL" id="MH153810">
    <property type="protein sequence ID" value="AWN04248.1"/>
    <property type="molecule type" value="Genomic_DNA"/>
</dbReference>
<evidence type="ECO:0000256" key="7">
    <source>
        <dbReference type="ARBA" id="ARBA00023157"/>
    </source>
</evidence>
<dbReference type="GO" id="GO:0052689">
    <property type="term" value="F:carboxylic ester hydrolase activity"/>
    <property type="evidence" value="ECO:0007669"/>
    <property type="project" value="UniProtKB-KW"/>
</dbReference>
<dbReference type="InterPro" id="IPR013228">
    <property type="entry name" value="PE-PPE_C"/>
</dbReference>
<sequence length="239" mass="26349">MTLVLWVDGTWSRGGARSAVSEEMRRQTEARGWRFAYVDYPAQFGPATGVDHMSMEASVAVGVKELENAVRATPETRVIVGGYSQGAIVAVRFVHDVLPRAKDLIVMGLATIADPHTPVHGNRSGIAGAINVALERFTVWAAGDPIADLPLGSPMRSLADLGAWMTLRTPEERKRWATEIAKAAAQRRLQSWWAPWRWADLASVGWYVGNYLGTAHTTDYVRQGLVKRLVDDLVRHYGV</sequence>
<keyword evidence="10" id="KW-1185">Reference proteome</keyword>
<dbReference type="Gene3D" id="3.40.50.1820">
    <property type="entry name" value="alpha/beta hydrolase"/>
    <property type="match status" value="1"/>
</dbReference>
<dbReference type="RefSeq" id="YP_009625618.1">
    <property type="nucleotide sequence ID" value="NC_042132.1"/>
</dbReference>
<dbReference type="SMART" id="SM01110">
    <property type="entry name" value="Cutinase"/>
    <property type="match status" value="1"/>
</dbReference>
<dbReference type="InterPro" id="IPR043580">
    <property type="entry name" value="CUTINASE_1"/>
</dbReference>
<dbReference type="InterPro" id="IPR000675">
    <property type="entry name" value="Cutinase/axe"/>
</dbReference>
<dbReference type="GO" id="GO:0005576">
    <property type="term" value="C:extracellular region"/>
    <property type="evidence" value="ECO:0007669"/>
    <property type="project" value="UniProtKB-SubCell"/>
</dbReference>
<protein>
    <submittedName>
        <fullName evidence="9">Lysin B</fullName>
    </submittedName>
</protein>
<feature type="domain" description="PE-PPE" evidence="8">
    <location>
        <begin position="36"/>
        <end position="92"/>
    </location>
</feature>
<dbReference type="SUPFAM" id="SSF53474">
    <property type="entry name" value="alpha/beta-Hydrolases"/>
    <property type="match status" value="1"/>
</dbReference>
<dbReference type="KEGG" id="vg:40102512"/>
<proteinExistence type="inferred from homology"/>
<dbReference type="PROSITE" id="PS00155">
    <property type="entry name" value="CUTINASE_1"/>
    <property type="match status" value="1"/>
</dbReference>
<evidence type="ECO:0000259" key="8">
    <source>
        <dbReference type="Pfam" id="PF08237"/>
    </source>
</evidence>
<evidence type="ECO:0000256" key="1">
    <source>
        <dbReference type="ARBA" id="ARBA00004613"/>
    </source>
</evidence>
<dbReference type="GeneID" id="40102512"/>
<evidence type="ECO:0000256" key="3">
    <source>
        <dbReference type="ARBA" id="ARBA00022487"/>
    </source>
</evidence>
<evidence type="ECO:0000256" key="4">
    <source>
        <dbReference type="ARBA" id="ARBA00022525"/>
    </source>
</evidence>
<gene>
    <name evidence="9" type="primary">47</name>
    <name evidence="9" type="ORF">PBI_SOUR_47</name>
</gene>
<evidence type="ECO:0000256" key="5">
    <source>
        <dbReference type="ARBA" id="ARBA00022729"/>
    </source>
</evidence>
<dbReference type="Proteomes" id="UP000246591">
    <property type="component" value="Segment"/>
</dbReference>
<evidence type="ECO:0000256" key="6">
    <source>
        <dbReference type="ARBA" id="ARBA00022801"/>
    </source>
</evidence>
<comment type="similarity">
    <text evidence="2">Belongs to the cutinase family.</text>
</comment>
<keyword evidence="3" id="KW-0719">Serine esterase</keyword>
<accession>A0A2U8UKX9</accession>
<comment type="subcellular location">
    <subcellularLocation>
        <location evidence="1">Secreted</location>
    </subcellularLocation>
</comment>
<keyword evidence="5" id="KW-0732">Signal</keyword>
<evidence type="ECO:0000313" key="10">
    <source>
        <dbReference type="Proteomes" id="UP000246591"/>
    </source>
</evidence>
<keyword evidence="7" id="KW-1015">Disulfide bond</keyword>
<name>A0A2U8UKX9_9CAUD</name>
<reference evidence="10" key="1">
    <citation type="submission" date="2018-03" db="EMBL/GenBank/DDBJ databases">
        <authorList>
            <person name="Keele B.F."/>
        </authorList>
    </citation>
    <scope>NUCLEOTIDE SEQUENCE [LARGE SCALE GENOMIC DNA]</scope>
</reference>
<dbReference type="Pfam" id="PF08237">
    <property type="entry name" value="PE-PPE"/>
    <property type="match status" value="1"/>
</dbReference>
<organism evidence="9 10">
    <name type="scientific">Gordonia phage Sour</name>
    <dbReference type="NCBI Taxonomy" id="2182349"/>
    <lineage>
        <taxon>Viruses</taxon>
        <taxon>Duplodnaviria</taxon>
        <taxon>Heunggongvirae</taxon>
        <taxon>Uroviricota</taxon>
        <taxon>Caudoviricetes</taxon>
        <taxon>Sourvirus</taxon>
        <taxon>Sourvirus sour</taxon>
    </lineage>
</organism>
<evidence type="ECO:0000313" key="9">
    <source>
        <dbReference type="EMBL" id="AWN04248.1"/>
    </source>
</evidence>
<keyword evidence="4" id="KW-0964">Secreted</keyword>